<proteinExistence type="predicted"/>
<accession>A0A9P3Z0U6</accession>
<name>A0A9P3Z0U6_CITFR</name>
<evidence type="ECO:0000313" key="1">
    <source>
        <dbReference type="EMBL" id="HBH7040586.1"/>
    </source>
</evidence>
<organism evidence="1 2">
    <name type="scientific">Citrobacter freundii</name>
    <dbReference type="NCBI Taxonomy" id="546"/>
    <lineage>
        <taxon>Bacteria</taxon>
        <taxon>Pseudomonadati</taxon>
        <taxon>Pseudomonadota</taxon>
        <taxon>Gammaproteobacteria</taxon>
        <taxon>Enterobacterales</taxon>
        <taxon>Enterobacteriaceae</taxon>
        <taxon>Citrobacter</taxon>
        <taxon>Citrobacter freundii complex</taxon>
    </lineage>
</organism>
<sequence>MQFSTDNGYSIDYKEVANGVFVGIIYGQDIDNGSQAAMGYSVDEVIARLKDLSFNAQIPESVWNDMSSTIKDYRFN</sequence>
<reference evidence="1" key="1">
    <citation type="journal article" date="2018" name="Genome Biol.">
        <title>SKESA: strategic k-mer extension for scrupulous assemblies.</title>
        <authorList>
            <person name="Souvorov A."/>
            <person name="Agarwala R."/>
            <person name="Lipman D.J."/>
        </authorList>
    </citation>
    <scope>NUCLEOTIDE SEQUENCE</scope>
    <source>
        <strain evidence="1">91871</strain>
    </source>
</reference>
<gene>
    <name evidence="1" type="ORF">KV121_000579</name>
</gene>
<comment type="caution">
    <text evidence="1">The sequence shown here is derived from an EMBL/GenBank/DDBJ whole genome shotgun (WGS) entry which is preliminary data.</text>
</comment>
<reference evidence="1" key="2">
    <citation type="submission" date="2021-07" db="EMBL/GenBank/DDBJ databases">
        <authorList>
            <consortium name="NCBI Pathogen Detection Project"/>
        </authorList>
    </citation>
    <scope>NUCLEOTIDE SEQUENCE</scope>
    <source>
        <strain evidence="1">91871</strain>
    </source>
</reference>
<protein>
    <submittedName>
        <fullName evidence="1">Uncharacterized protein</fullName>
    </submittedName>
</protein>
<evidence type="ECO:0000313" key="2">
    <source>
        <dbReference type="Proteomes" id="UP000885148"/>
    </source>
</evidence>
<dbReference type="RefSeq" id="WP_200009767.1">
    <property type="nucleotide sequence ID" value="NZ_JADVIW010000010.1"/>
</dbReference>
<dbReference type="Proteomes" id="UP000885148">
    <property type="component" value="Unassembled WGS sequence"/>
</dbReference>
<dbReference type="AlphaFoldDB" id="A0A9P3Z0U6"/>
<dbReference type="EMBL" id="DAESCB010000001">
    <property type="protein sequence ID" value="HBH7040586.1"/>
    <property type="molecule type" value="Genomic_DNA"/>
</dbReference>